<evidence type="ECO:0000313" key="1">
    <source>
        <dbReference type="EMBL" id="QJA51167.1"/>
    </source>
</evidence>
<accession>A0A6H1ZV24</accession>
<sequence length="105" mass="12051">MVLENYIMLETGIPARLHFEDHSIQKRTVTDPQTGAPTTRNVLVFEVDRLNGRGVVAKYSIMAEKHAGQFKPYLEDKSYRDYDFVITKSGEGFRTSWSVQVIPRT</sequence>
<organism evidence="1">
    <name type="scientific">viral metagenome</name>
    <dbReference type="NCBI Taxonomy" id="1070528"/>
    <lineage>
        <taxon>unclassified sequences</taxon>
        <taxon>metagenomes</taxon>
        <taxon>organismal metagenomes</taxon>
    </lineage>
</organism>
<dbReference type="EMBL" id="MT144895">
    <property type="protein sequence ID" value="QJI01067.1"/>
    <property type="molecule type" value="Genomic_DNA"/>
</dbReference>
<name>A0A6H1ZV24_9ZZZZ</name>
<evidence type="ECO:0000313" key="2">
    <source>
        <dbReference type="EMBL" id="QJI01067.1"/>
    </source>
</evidence>
<gene>
    <name evidence="1" type="ORF">TM448A01999_0015</name>
    <name evidence="2" type="ORF">TM448B02268_0013</name>
</gene>
<reference evidence="1" key="1">
    <citation type="submission" date="2020-03" db="EMBL/GenBank/DDBJ databases">
        <title>The deep terrestrial virosphere.</title>
        <authorList>
            <person name="Holmfeldt K."/>
            <person name="Nilsson E."/>
            <person name="Simone D."/>
            <person name="Lopez-Fernandez M."/>
            <person name="Wu X."/>
            <person name="de Brujin I."/>
            <person name="Lundin D."/>
            <person name="Andersson A."/>
            <person name="Bertilsson S."/>
            <person name="Dopson M."/>
        </authorList>
    </citation>
    <scope>NUCLEOTIDE SEQUENCE</scope>
    <source>
        <strain evidence="1">TM448A01999</strain>
        <strain evidence="2">TM448B02268</strain>
    </source>
</reference>
<dbReference type="AlphaFoldDB" id="A0A6H1ZV24"/>
<proteinExistence type="predicted"/>
<dbReference type="EMBL" id="MT144241">
    <property type="protein sequence ID" value="QJA51167.1"/>
    <property type="molecule type" value="Genomic_DNA"/>
</dbReference>
<protein>
    <submittedName>
        <fullName evidence="1">Uncharacterized protein</fullName>
    </submittedName>
</protein>